<dbReference type="GO" id="GO:0010498">
    <property type="term" value="P:proteasomal protein catabolic process"/>
    <property type="evidence" value="ECO:0007669"/>
    <property type="project" value="UniProtKB-UniRule"/>
</dbReference>
<dbReference type="GO" id="GO:0019941">
    <property type="term" value="P:modification-dependent protein catabolic process"/>
    <property type="evidence" value="ECO:0007669"/>
    <property type="project" value="UniProtKB-UniRule"/>
</dbReference>
<dbReference type="Pfam" id="PF03136">
    <property type="entry name" value="Pup_ligase"/>
    <property type="match status" value="1"/>
</dbReference>
<name>A0A6N7Z6Z2_9PSEU</name>
<dbReference type="PIRSF" id="PIRSF018077">
    <property type="entry name" value="UCP018077"/>
    <property type="match status" value="1"/>
</dbReference>
<proteinExistence type="inferred from homology"/>
<dbReference type="Proteomes" id="UP000440096">
    <property type="component" value="Unassembled WGS sequence"/>
</dbReference>
<protein>
    <recommendedName>
        <fullName evidence="7 8">Pup--protein ligase</fullName>
        <ecNumber evidence="7 8">6.3.1.19</ecNumber>
    </recommendedName>
    <alternativeName>
        <fullName evidence="7">Proteasome accessory factor A</fullName>
    </alternativeName>
    <alternativeName>
        <fullName evidence="7">Pup-conjugating enzyme</fullName>
    </alternativeName>
</protein>
<feature type="binding site" evidence="7">
    <location>
        <position position="63"/>
    </location>
    <ligand>
        <name>Mg(2+)</name>
        <dbReference type="ChEBI" id="CHEBI:18420"/>
    </ligand>
</feature>
<feature type="binding site" evidence="7">
    <location>
        <position position="419"/>
    </location>
    <ligand>
        <name>ATP</name>
        <dbReference type="ChEBI" id="CHEBI:30616"/>
    </ligand>
</feature>
<dbReference type="InterPro" id="IPR004347">
    <property type="entry name" value="Pup_ligase/deamidase"/>
</dbReference>
<dbReference type="GO" id="GO:0070490">
    <property type="term" value="P:protein pupylation"/>
    <property type="evidence" value="ECO:0007669"/>
    <property type="project" value="UniProtKB-UniRule"/>
</dbReference>
<dbReference type="GO" id="GO:0016879">
    <property type="term" value="F:ligase activity, forming carbon-nitrogen bonds"/>
    <property type="evidence" value="ECO:0007669"/>
    <property type="project" value="UniProtKB-UniRule"/>
</dbReference>
<dbReference type="InterPro" id="IPR022279">
    <property type="entry name" value="Pup_ligase"/>
</dbReference>
<dbReference type="PANTHER" id="PTHR42307:SF3">
    <property type="entry name" value="PUP--PROTEIN LIGASE"/>
    <property type="match status" value="1"/>
</dbReference>
<dbReference type="GO" id="GO:0005524">
    <property type="term" value="F:ATP binding"/>
    <property type="evidence" value="ECO:0007669"/>
    <property type="project" value="UniProtKB-UniRule"/>
</dbReference>
<accession>A0A6N7Z6Z2</accession>
<dbReference type="NCBIfam" id="TIGR03686">
    <property type="entry name" value="pupylate_PafA"/>
    <property type="match status" value="1"/>
</dbReference>
<dbReference type="HAMAP" id="MF_02111">
    <property type="entry name" value="Pup_ligase"/>
    <property type="match status" value="1"/>
</dbReference>
<dbReference type="OrthoDB" id="9760627at2"/>
<comment type="pathway">
    <text evidence="7">Protein degradation; proteasomal Pup-dependent pathway.</text>
</comment>
<evidence type="ECO:0000256" key="5">
    <source>
        <dbReference type="ARBA" id="ARBA00022840"/>
    </source>
</evidence>
<feature type="binding site" evidence="7">
    <location>
        <position position="9"/>
    </location>
    <ligand>
        <name>Mg(2+)</name>
        <dbReference type="ChEBI" id="CHEBI:18420"/>
    </ligand>
</feature>
<dbReference type="UniPathway" id="UPA00998"/>
<comment type="caution">
    <text evidence="10">The sequence shown here is derived from an EMBL/GenBank/DDBJ whole genome shotgun (WGS) entry which is preliminary data.</text>
</comment>
<dbReference type="GO" id="GO:0000287">
    <property type="term" value="F:magnesium ion binding"/>
    <property type="evidence" value="ECO:0007669"/>
    <property type="project" value="UniProtKB-UniRule"/>
</dbReference>
<dbReference type="AlphaFoldDB" id="A0A6N7Z6Z2"/>
<feature type="active site" description="Proton acceptor" evidence="7 9">
    <location>
        <position position="57"/>
    </location>
</feature>
<feature type="binding site" evidence="7">
    <location>
        <position position="55"/>
    </location>
    <ligand>
        <name>Mg(2+)</name>
        <dbReference type="ChEBI" id="CHEBI:18420"/>
    </ligand>
</feature>
<reference evidence="10 11" key="1">
    <citation type="submission" date="2019-11" db="EMBL/GenBank/DDBJ databases">
        <title>Draft genome of Amycolatopsis RM579.</title>
        <authorList>
            <person name="Duangmal K."/>
            <person name="Mingma R."/>
        </authorList>
    </citation>
    <scope>NUCLEOTIDE SEQUENCE [LARGE SCALE GENOMIC DNA]</scope>
    <source>
        <strain evidence="10 11">RM579</strain>
    </source>
</reference>
<comment type="similarity">
    <text evidence="7">Belongs to the Pup ligase/Pup deamidase family. Pup-conjugating enzyme subfamily.</text>
</comment>
<evidence type="ECO:0000256" key="3">
    <source>
        <dbReference type="ARBA" id="ARBA00022741"/>
    </source>
</evidence>
<keyword evidence="11" id="KW-1185">Reference proteome</keyword>
<feature type="binding site" evidence="7">
    <location>
        <position position="53"/>
    </location>
    <ligand>
        <name>ATP</name>
        <dbReference type="ChEBI" id="CHEBI:30616"/>
    </ligand>
</feature>
<dbReference type="UniPathway" id="UPA00997"/>
<dbReference type="GO" id="GO:0019787">
    <property type="term" value="F:ubiquitin-like protein transferase activity"/>
    <property type="evidence" value="ECO:0007669"/>
    <property type="project" value="UniProtKB-UniRule"/>
</dbReference>
<comment type="pathway">
    <text evidence="7">Protein modification; protein pupylation.</text>
</comment>
<keyword evidence="2 7" id="KW-0479">Metal-binding</keyword>
<comment type="miscellaneous">
    <text evidence="7">The reaction mechanism probably proceeds via the activation of Pup by phosphorylation of its C-terminal glutamate, which is then subject to nucleophilic attack by the substrate lysine, resulting in an isopeptide bond and the release of phosphate as a good leaving group.</text>
</comment>
<organism evidence="10 11">
    <name type="scientific">Amycolatopsis pithecellobii</name>
    <dbReference type="NCBI Taxonomy" id="664692"/>
    <lineage>
        <taxon>Bacteria</taxon>
        <taxon>Bacillati</taxon>
        <taxon>Actinomycetota</taxon>
        <taxon>Actinomycetes</taxon>
        <taxon>Pseudonocardiales</taxon>
        <taxon>Pseudonocardiaceae</taxon>
        <taxon>Amycolatopsis</taxon>
    </lineage>
</organism>
<gene>
    <name evidence="7 10" type="primary">pafA</name>
    <name evidence="10" type="ORF">GKO32_23070</name>
</gene>
<evidence type="ECO:0000256" key="6">
    <source>
        <dbReference type="ARBA" id="ARBA00022842"/>
    </source>
</evidence>
<keyword evidence="4 7" id="KW-0833">Ubl conjugation pathway</keyword>
<sequence length="452" mass="51165">MQRRIFGIETEFGVTCTFHGQRRLSPDEVARYLFRRVVSWGRSSNVFLSNGSRLYLDVGSHPEYATAECDDLVQLVTHDKAGERILEDLLVDAERRLADEGIGGDIFLFKNNTDSAGNSYGCHENYLVTRAGEFSRIADVLLPFLVTRQLICGAGKVLQTPRGAVYCLSQRAEHIWEGVSSATTRSRPIINTRDEPHADAERYRRLHVIVGDSNMAEPTTLLKVGTAHLVLEMIEQGVQFRDFTLDNPIRAIREISHDLTGRRPVRLAGGREASALDIQREYYGRAVQHVKANDSGPTAERVLELWGRALDAVEQQDFSKIDTEIDWAIKHRLVERYRAKHNLDLSSPRVAQLDLAYHDIRRGRGLFDLLQRKGLVRRITDDGEIELAKDTPPQTTRAKLRGDFIAAAQAASRDFTVDWVHLKLNDQAQRTVLCKDPFRAVDERVDRLISSL</sequence>
<comment type="function">
    <text evidence="7">Catalyzes the covalent attachment of the prokaryotic ubiquitin-like protein modifier Pup to the proteasomal substrate proteins, thereby targeting them for proteasomal degradation. This tagging system is termed pupylation. The ligation reaction involves the side-chain carboxylate of the C-terminal glutamate of Pup and the side-chain amino group of a substrate lysine.</text>
</comment>
<evidence type="ECO:0000256" key="8">
    <source>
        <dbReference type="NCBIfam" id="TIGR03686"/>
    </source>
</evidence>
<dbReference type="EMBL" id="WMBA01000039">
    <property type="protein sequence ID" value="MTD56831.1"/>
    <property type="molecule type" value="Genomic_DNA"/>
</dbReference>
<dbReference type="RefSeq" id="WP_154758962.1">
    <property type="nucleotide sequence ID" value="NZ_WMBA01000039.1"/>
</dbReference>
<keyword evidence="1 7" id="KW-0436">Ligase</keyword>
<evidence type="ECO:0000256" key="9">
    <source>
        <dbReference type="PIRSR" id="PIRSR018077-1"/>
    </source>
</evidence>
<dbReference type="PANTHER" id="PTHR42307">
    <property type="entry name" value="PUP DEAMIDASE/DEPUPYLASE"/>
    <property type="match status" value="1"/>
</dbReference>
<dbReference type="EC" id="6.3.1.19" evidence="7 8"/>
<feature type="binding site" evidence="7">
    <location>
        <position position="66"/>
    </location>
    <ligand>
        <name>ATP</name>
        <dbReference type="ChEBI" id="CHEBI:30616"/>
    </ligand>
</feature>
<evidence type="ECO:0000256" key="7">
    <source>
        <dbReference type="HAMAP-Rule" id="MF_02111"/>
    </source>
</evidence>
<evidence type="ECO:0000313" key="10">
    <source>
        <dbReference type="EMBL" id="MTD56831.1"/>
    </source>
</evidence>
<comment type="catalytic activity">
    <reaction evidence="7">
        <text>ATP + [prokaryotic ubiquitin-like protein]-L-glutamate + [protein]-L-lysine = ADP + phosphate + N(6)-([prokaryotic ubiquitin-like protein]-gamma-L-glutamyl)-[protein]-L-lysine.</text>
        <dbReference type="EC" id="6.3.1.19"/>
    </reaction>
</comment>
<keyword evidence="5 7" id="KW-0067">ATP-binding</keyword>
<evidence type="ECO:0000256" key="1">
    <source>
        <dbReference type="ARBA" id="ARBA00022598"/>
    </source>
</evidence>
<keyword evidence="6 7" id="KW-0460">Magnesium</keyword>
<evidence type="ECO:0000256" key="4">
    <source>
        <dbReference type="ARBA" id="ARBA00022786"/>
    </source>
</evidence>
<keyword evidence="3 7" id="KW-0547">Nucleotide-binding</keyword>
<evidence type="ECO:0000313" key="11">
    <source>
        <dbReference type="Proteomes" id="UP000440096"/>
    </source>
</evidence>
<evidence type="ECO:0000256" key="2">
    <source>
        <dbReference type="ARBA" id="ARBA00022723"/>
    </source>
</evidence>